<comment type="cofactor">
    <cofactor evidence="1">
        <name>thiamine diphosphate</name>
        <dbReference type="ChEBI" id="CHEBI:58937"/>
    </cofactor>
</comment>
<keyword evidence="3" id="KW-0786">Thiamine pyrophosphate</keyword>
<dbReference type="PANTHER" id="PTHR11516">
    <property type="entry name" value="PYRUVATE DEHYDROGENASE E1 COMPONENT, ALPHA SUBUNIT BACTERIAL AND ORGANELLAR"/>
    <property type="match status" value="1"/>
</dbReference>
<organism evidence="5 6">
    <name type="scientific">Nitrospina watsonii</name>
    <dbReference type="NCBI Taxonomy" id="1323948"/>
    <lineage>
        <taxon>Bacteria</taxon>
        <taxon>Pseudomonadati</taxon>
        <taxon>Nitrospinota/Tectimicrobiota group</taxon>
        <taxon>Nitrospinota</taxon>
        <taxon>Nitrospinia</taxon>
        <taxon>Nitrospinales</taxon>
        <taxon>Nitrospinaceae</taxon>
        <taxon>Nitrospina</taxon>
    </lineage>
</organism>
<reference evidence="5 6" key="1">
    <citation type="submission" date="2022-09" db="EMBL/GenBank/DDBJ databases">
        <authorList>
            <person name="Kop L."/>
        </authorList>
    </citation>
    <scope>NUCLEOTIDE SEQUENCE [LARGE SCALE GENOMIC DNA]</scope>
    <source>
        <strain evidence="5 6">347</strain>
    </source>
</reference>
<dbReference type="InterPro" id="IPR050642">
    <property type="entry name" value="PDH_E1_Alpha_Subunit"/>
</dbReference>
<gene>
    <name evidence="5" type="primary">pdhA</name>
    <name evidence="5" type="ORF">NSPWAT_0173</name>
</gene>
<dbReference type="InterPro" id="IPR029061">
    <property type="entry name" value="THDP-binding"/>
</dbReference>
<dbReference type="EMBL" id="OX336137">
    <property type="protein sequence ID" value="CAI2717032.1"/>
    <property type="molecule type" value="Genomic_DNA"/>
</dbReference>
<dbReference type="Proteomes" id="UP001157733">
    <property type="component" value="Chromosome"/>
</dbReference>
<evidence type="ECO:0000313" key="6">
    <source>
        <dbReference type="Proteomes" id="UP001157733"/>
    </source>
</evidence>
<accession>A0ABM9HA54</accession>
<evidence type="ECO:0000256" key="3">
    <source>
        <dbReference type="ARBA" id="ARBA00023052"/>
    </source>
</evidence>
<evidence type="ECO:0000259" key="4">
    <source>
        <dbReference type="Pfam" id="PF00676"/>
    </source>
</evidence>
<keyword evidence="5" id="KW-0670">Pyruvate</keyword>
<dbReference type="Pfam" id="PF00676">
    <property type="entry name" value="E1_dh"/>
    <property type="match status" value="1"/>
</dbReference>
<sequence>MIEQEHARDLYENLVRIRMTEEAIADEYAQQEMRCPVHLSIGQEAAAVGVSACLEDTDVAFSTHRCHSHYLGKGGNLNAMIAELYGKRTGCAQGLGGSMHLIDQSVGMLGASAIVGGSIPLAVGAALTFKLDGANHIAVAYFGDGACEEGVLHESLNFAALHKLSVLFVCENNFVATSSHLLARRPLDNIHEHGNVFGVPGIRTDGNDLGEVYSAAKRAVARAREGIGPTLIEARTFRMMRHVGPQQDKNTGIRTEQLWEEWEQKCPVRRFEDLCLKNGWLTQGDMNGIRKGIQEAIQAAFEFAKSSEDAVWV</sequence>
<proteinExistence type="predicted"/>
<name>A0ABM9HA54_9BACT</name>
<dbReference type="RefSeq" id="WP_282010003.1">
    <property type="nucleotide sequence ID" value="NZ_OX336137.1"/>
</dbReference>
<evidence type="ECO:0000256" key="2">
    <source>
        <dbReference type="ARBA" id="ARBA00023002"/>
    </source>
</evidence>
<dbReference type="PANTHER" id="PTHR11516:SF60">
    <property type="entry name" value="PYRUVATE DEHYDROGENASE E1 COMPONENT SUBUNIT ALPHA"/>
    <property type="match status" value="1"/>
</dbReference>
<keyword evidence="2 5" id="KW-0560">Oxidoreductase</keyword>
<dbReference type="Gene3D" id="3.40.50.970">
    <property type="match status" value="1"/>
</dbReference>
<evidence type="ECO:0000256" key="1">
    <source>
        <dbReference type="ARBA" id="ARBA00001964"/>
    </source>
</evidence>
<keyword evidence="6" id="KW-1185">Reference proteome</keyword>
<dbReference type="SUPFAM" id="SSF52518">
    <property type="entry name" value="Thiamin diphosphate-binding fold (THDP-binding)"/>
    <property type="match status" value="1"/>
</dbReference>
<dbReference type="InterPro" id="IPR001017">
    <property type="entry name" value="DH_E1"/>
</dbReference>
<feature type="domain" description="Dehydrogenase E1 component" evidence="4">
    <location>
        <begin position="14"/>
        <end position="307"/>
    </location>
</feature>
<dbReference type="EC" id="1.2.4.1" evidence="5"/>
<evidence type="ECO:0000313" key="5">
    <source>
        <dbReference type="EMBL" id="CAI2717032.1"/>
    </source>
</evidence>
<protein>
    <submittedName>
        <fullName evidence="5">Pyruvate dehydrogenase, alpha subunit, component E1</fullName>
        <ecNumber evidence="5">1.2.4.1</ecNumber>
    </submittedName>
</protein>
<dbReference type="GO" id="GO:0004739">
    <property type="term" value="F:pyruvate dehydrogenase (acetyl-transferring) activity"/>
    <property type="evidence" value="ECO:0007669"/>
    <property type="project" value="UniProtKB-EC"/>
</dbReference>
<dbReference type="CDD" id="cd02000">
    <property type="entry name" value="TPP_E1_PDC_ADC_BCADC"/>
    <property type="match status" value="1"/>
</dbReference>